<dbReference type="GeneID" id="41321090"/>
<comment type="subcellular location">
    <subcellularLocation>
        <location evidence="1 9">Cytoplasm</location>
    </subcellularLocation>
</comment>
<organism evidence="11 12">
    <name type="scientific">Methanomethylophilus alvi</name>
    <dbReference type="NCBI Taxonomy" id="1291540"/>
    <lineage>
        <taxon>Archaea</taxon>
        <taxon>Methanobacteriati</taxon>
        <taxon>Thermoplasmatota</taxon>
        <taxon>Thermoplasmata</taxon>
        <taxon>Methanomassiliicoccales</taxon>
        <taxon>Methanomethylophilaceae</taxon>
        <taxon>Methanomethylophilus</taxon>
    </lineage>
</organism>
<dbReference type="GO" id="GO:0016272">
    <property type="term" value="C:prefoldin complex"/>
    <property type="evidence" value="ECO:0007669"/>
    <property type="project" value="UniProtKB-UniRule"/>
</dbReference>
<keyword evidence="5 9" id="KW-0963">Cytoplasm</keyword>
<dbReference type="AlphaFoldDB" id="A0A3G3IFD5"/>
<comment type="function">
    <text evidence="7 9">Molecular chaperone capable of stabilizing a range of proteins. Seems to fulfill an ATP-independent, HSP70-like function in archaeal de novo protein folding.</text>
</comment>
<dbReference type="OMA" id="ERVQDQF"/>
<dbReference type="InterPro" id="IPR002777">
    <property type="entry name" value="PFD_beta-like"/>
</dbReference>
<dbReference type="EMBL" id="CP017686">
    <property type="protein sequence ID" value="AYQ54481.1"/>
    <property type="molecule type" value="Genomic_DNA"/>
</dbReference>
<dbReference type="RefSeq" id="WP_015504193.1">
    <property type="nucleotide sequence ID" value="NZ_CAYARL010000008.1"/>
</dbReference>
<evidence type="ECO:0000256" key="7">
    <source>
        <dbReference type="ARBA" id="ARBA00025077"/>
    </source>
</evidence>
<protein>
    <recommendedName>
        <fullName evidence="4 9">Prefoldin subunit beta</fullName>
    </recommendedName>
    <alternativeName>
        <fullName evidence="8 9">GimC subunit beta</fullName>
    </alternativeName>
</protein>
<evidence type="ECO:0000256" key="4">
    <source>
        <dbReference type="ARBA" id="ARBA00016304"/>
    </source>
</evidence>
<dbReference type="HAMAP" id="MF_00307">
    <property type="entry name" value="PfdB"/>
    <property type="match status" value="1"/>
</dbReference>
<evidence type="ECO:0000313" key="12">
    <source>
        <dbReference type="Proteomes" id="UP000273278"/>
    </source>
</evidence>
<dbReference type="GO" id="GO:0051082">
    <property type="term" value="F:unfolded protein binding"/>
    <property type="evidence" value="ECO:0007669"/>
    <property type="project" value="UniProtKB-UniRule"/>
</dbReference>
<sequence>MNGISPQLQNQIAQYQQVQQQLQNVMTQKGQMESQQRELQRTVEELAKADGDVYRNVGMLLIKVSDKAALKDELEESLETLGIRIRGLERQEKDLREKYEVLGETINRAMGNAPVPKAAPARSDDEED</sequence>
<dbReference type="SUPFAM" id="SSF46579">
    <property type="entry name" value="Prefoldin"/>
    <property type="match status" value="1"/>
</dbReference>
<evidence type="ECO:0000256" key="5">
    <source>
        <dbReference type="ARBA" id="ARBA00022490"/>
    </source>
</evidence>
<keyword evidence="6 9" id="KW-0143">Chaperone</keyword>
<name>A0A3G3IFD5_9ARCH</name>
<evidence type="ECO:0000256" key="8">
    <source>
        <dbReference type="ARBA" id="ARBA00033461"/>
    </source>
</evidence>
<reference evidence="11 12" key="1">
    <citation type="submission" date="2016-10" db="EMBL/GenBank/DDBJ databases">
        <title>Complete genome of the TMA-utilizing, human hosted archaeon Methanomethylophilus alvus Gen. nov, sp. nov., strain Mx-05, derived from a pure culture.</title>
        <authorList>
            <person name="Brugere J.-F."/>
            <person name="Ben Hania W."/>
            <person name="Chaudhary P.P."/>
            <person name="Gaci N."/>
            <person name="Borrel G."/>
            <person name="Cao Van Tuat L."/>
            <person name="Fardeau M.-L."/>
            <person name="Harris H.M.B."/>
            <person name="O'Toole P.W."/>
            <person name="Ollivier B."/>
        </authorList>
    </citation>
    <scope>NUCLEOTIDE SEQUENCE [LARGE SCALE GENOMIC DNA]</scope>
    <source>
        <strain evidence="11 12">Mx-05</strain>
    </source>
</reference>
<dbReference type="Proteomes" id="UP000273278">
    <property type="component" value="Chromosome"/>
</dbReference>
<keyword evidence="10" id="KW-0175">Coiled coil</keyword>
<accession>A0A3G3IFD5</accession>
<dbReference type="Pfam" id="PF01920">
    <property type="entry name" value="Prefoldin_2"/>
    <property type="match status" value="1"/>
</dbReference>
<gene>
    <name evidence="9" type="primary">pfdB</name>
    <name evidence="11" type="ORF">BKD89_01440</name>
</gene>
<comment type="subunit">
    <text evidence="3 9">Heterohexamer of two alpha and four beta subunits.</text>
</comment>
<feature type="coiled-coil region" evidence="10">
    <location>
        <begin position="8"/>
        <end position="105"/>
    </location>
</feature>
<dbReference type="InterPro" id="IPR009053">
    <property type="entry name" value="Prefoldin"/>
</dbReference>
<dbReference type="InterPro" id="IPR012713">
    <property type="entry name" value="PfdB"/>
</dbReference>
<dbReference type="GO" id="GO:0005737">
    <property type="term" value="C:cytoplasm"/>
    <property type="evidence" value="ECO:0007669"/>
    <property type="project" value="UniProtKB-SubCell"/>
</dbReference>
<evidence type="ECO:0000256" key="9">
    <source>
        <dbReference type="HAMAP-Rule" id="MF_00307"/>
    </source>
</evidence>
<comment type="similarity">
    <text evidence="2 9">Belongs to the prefoldin subunit beta family.</text>
</comment>
<evidence type="ECO:0000256" key="6">
    <source>
        <dbReference type="ARBA" id="ARBA00023186"/>
    </source>
</evidence>
<proteinExistence type="inferred from homology"/>
<dbReference type="GO" id="GO:0006457">
    <property type="term" value="P:protein folding"/>
    <property type="evidence" value="ECO:0007669"/>
    <property type="project" value="UniProtKB-UniRule"/>
</dbReference>
<dbReference type="CDD" id="cd23162">
    <property type="entry name" value="Prefoldin_beta_GimC"/>
    <property type="match status" value="1"/>
</dbReference>
<evidence type="ECO:0000256" key="10">
    <source>
        <dbReference type="SAM" id="Coils"/>
    </source>
</evidence>
<evidence type="ECO:0000256" key="1">
    <source>
        <dbReference type="ARBA" id="ARBA00004496"/>
    </source>
</evidence>
<dbReference type="Gene3D" id="1.10.287.370">
    <property type="match status" value="1"/>
</dbReference>
<evidence type="ECO:0000256" key="2">
    <source>
        <dbReference type="ARBA" id="ARBA00008045"/>
    </source>
</evidence>
<evidence type="ECO:0000256" key="3">
    <source>
        <dbReference type="ARBA" id="ARBA00011716"/>
    </source>
</evidence>
<evidence type="ECO:0000313" key="11">
    <source>
        <dbReference type="EMBL" id="AYQ54481.1"/>
    </source>
</evidence>
<dbReference type="NCBIfam" id="TIGR02338">
    <property type="entry name" value="gimC_beta"/>
    <property type="match status" value="1"/>
</dbReference>